<reference evidence="2" key="2">
    <citation type="submission" date="2023-02" db="EMBL/GenBank/DDBJ databases">
        <authorList>
            <person name="Concha-Toloza M."/>
            <person name="Lopez-Cantillo M."/>
            <person name="Molina-Mora J."/>
            <person name="Collado L."/>
        </authorList>
    </citation>
    <scope>NUCLEOTIDE SEQUENCE</scope>
    <source>
        <strain evidence="2">FR1p153A2</strain>
    </source>
</reference>
<dbReference type="InterPro" id="IPR001296">
    <property type="entry name" value="Glyco_trans_1"/>
</dbReference>
<organism evidence="2 3">
    <name type="scientific">Aliarcobacter butzleri</name>
    <dbReference type="NCBI Taxonomy" id="28197"/>
    <lineage>
        <taxon>Bacteria</taxon>
        <taxon>Pseudomonadati</taxon>
        <taxon>Campylobacterota</taxon>
        <taxon>Epsilonproteobacteria</taxon>
        <taxon>Campylobacterales</taxon>
        <taxon>Arcobacteraceae</taxon>
        <taxon>Aliarcobacter</taxon>
    </lineage>
</organism>
<gene>
    <name evidence="2" type="ORF">PT517_11060</name>
</gene>
<dbReference type="SUPFAM" id="SSF53756">
    <property type="entry name" value="UDP-Glycosyltransferase/glycogen phosphorylase"/>
    <property type="match status" value="1"/>
</dbReference>
<dbReference type="RefSeq" id="WP_138625960.1">
    <property type="nucleotide sequence ID" value="NZ_CABVSN010000032.1"/>
</dbReference>
<dbReference type="PANTHER" id="PTHR12526">
    <property type="entry name" value="GLYCOSYLTRANSFERASE"/>
    <property type="match status" value="1"/>
</dbReference>
<dbReference type="Pfam" id="PF00534">
    <property type="entry name" value="Glycos_transf_1"/>
    <property type="match status" value="1"/>
</dbReference>
<dbReference type="EMBL" id="JAQTJK010000017">
    <property type="protein sequence ID" value="MDK2042315.1"/>
    <property type="molecule type" value="Genomic_DNA"/>
</dbReference>
<proteinExistence type="predicted"/>
<dbReference type="Gene3D" id="3.40.50.2000">
    <property type="entry name" value="Glycogen Phosphorylase B"/>
    <property type="match status" value="1"/>
</dbReference>
<dbReference type="AlphaFoldDB" id="A0AAW6VKE4"/>
<feature type="domain" description="Glycosyl transferase family 1" evidence="1">
    <location>
        <begin position="191"/>
        <end position="314"/>
    </location>
</feature>
<sequence>MIKLLILGNTGLDEKNNSTNLRMRKIFEILHYQKECFLDYYKLRDAKLNVPHINYLNKDANSNPIKAFLFLIKVNSKYDLLIAETFNASIAAYLYYLLRRTPFIWRQFGTTFNDDLNFKNYFNPKILLKLLLHKLIASSNGCKAIVCTEDGCANSTLFLDKLKILKNKFYIVKNQRTENINLKKTNCKERQTFNIVQIGRINSWKKIHLVIDVIIDIKKERPDIFELIQFDIIGIIDDKDYEMNLVNNINLYGLENHVFIEQNLQYSEIEEKLHNSDLSISLTAYNPIIESLQNEVPVITYEYGEVNSIFKDCPAVFVLAKNIKKSTNLSNTEENQIKKELKDKLIESFYKREKLHNIGIEGRKFVEKEFPTIEEHSKEIVDIYMKVINAL</sequence>
<protein>
    <submittedName>
        <fullName evidence="2">Glycosyltransferase</fullName>
    </submittedName>
</protein>
<evidence type="ECO:0000313" key="2">
    <source>
        <dbReference type="EMBL" id="MDK2042315.1"/>
    </source>
</evidence>
<reference evidence="2" key="1">
    <citation type="journal article" date="2023" name="Antibiotics">
        <title>Genomic Characterization of Antibiotic-Resistant Campylobacterales Isolated from Chilean Poultry Meat.</title>
        <authorList>
            <person name="Concha-Toloza M."/>
            <person name="Lopez-Cantillo M."/>
            <person name="Molina-Mora J.A."/>
            <person name="Collado L."/>
        </authorList>
    </citation>
    <scope>NUCLEOTIDE SEQUENCE</scope>
    <source>
        <strain evidence="2">FR1p153A2</strain>
    </source>
</reference>
<dbReference type="Proteomes" id="UP001237501">
    <property type="component" value="Unassembled WGS sequence"/>
</dbReference>
<name>A0AAW6VKE4_9BACT</name>
<evidence type="ECO:0000259" key="1">
    <source>
        <dbReference type="Pfam" id="PF00534"/>
    </source>
</evidence>
<dbReference type="GO" id="GO:0016757">
    <property type="term" value="F:glycosyltransferase activity"/>
    <property type="evidence" value="ECO:0007669"/>
    <property type="project" value="InterPro"/>
</dbReference>
<dbReference type="PANTHER" id="PTHR12526:SF630">
    <property type="entry name" value="GLYCOSYLTRANSFERASE"/>
    <property type="match status" value="1"/>
</dbReference>
<evidence type="ECO:0000313" key="3">
    <source>
        <dbReference type="Proteomes" id="UP001237501"/>
    </source>
</evidence>
<comment type="caution">
    <text evidence="2">The sequence shown here is derived from an EMBL/GenBank/DDBJ whole genome shotgun (WGS) entry which is preliminary data.</text>
</comment>
<accession>A0AAW6VKE4</accession>